<keyword evidence="5" id="KW-1185">Reference proteome</keyword>
<name>A0A9P4MVK9_9PLEO</name>
<dbReference type="Proteomes" id="UP000799536">
    <property type="component" value="Unassembled WGS sequence"/>
</dbReference>
<organism evidence="4 5">
    <name type="scientific">Delitschia confertaspora ATCC 74209</name>
    <dbReference type="NCBI Taxonomy" id="1513339"/>
    <lineage>
        <taxon>Eukaryota</taxon>
        <taxon>Fungi</taxon>
        <taxon>Dikarya</taxon>
        <taxon>Ascomycota</taxon>
        <taxon>Pezizomycotina</taxon>
        <taxon>Dothideomycetes</taxon>
        <taxon>Pleosporomycetidae</taxon>
        <taxon>Pleosporales</taxon>
        <taxon>Delitschiaceae</taxon>
        <taxon>Delitschia</taxon>
    </lineage>
</organism>
<dbReference type="Pfam" id="PF00583">
    <property type="entry name" value="Acetyltransf_1"/>
    <property type="match status" value="1"/>
</dbReference>
<feature type="region of interest" description="Disordered" evidence="1">
    <location>
        <begin position="1"/>
        <end position="21"/>
    </location>
</feature>
<keyword evidence="2" id="KW-0812">Transmembrane</keyword>
<dbReference type="InterPro" id="IPR000182">
    <property type="entry name" value="GNAT_dom"/>
</dbReference>
<dbReference type="EMBL" id="ML993984">
    <property type="protein sequence ID" value="KAF2201248.1"/>
    <property type="molecule type" value="Genomic_DNA"/>
</dbReference>
<evidence type="ECO:0000313" key="4">
    <source>
        <dbReference type="EMBL" id="KAF2201248.1"/>
    </source>
</evidence>
<dbReference type="SUPFAM" id="SSF55729">
    <property type="entry name" value="Acyl-CoA N-acyltransferases (Nat)"/>
    <property type="match status" value="1"/>
</dbReference>
<keyword evidence="2" id="KW-0472">Membrane</keyword>
<dbReference type="GO" id="GO:0016747">
    <property type="term" value="F:acyltransferase activity, transferring groups other than amino-acyl groups"/>
    <property type="evidence" value="ECO:0007669"/>
    <property type="project" value="InterPro"/>
</dbReference>
<accession>A0A9P4MVK9</accession>
<feature type="transmembrane region" description="Helical" evidence="2">
    <location>
        <begin position="164"/>
        <end position="186"/>
    </location>
</feature>
<evidence type="ECO:0000256" key="1">
    <source>
        <dbReference type="SAM" id="MobiDB-lite"/>
    </source>
</evidence>
<dbReference type="OrthoDB" id="5343688at2759"/>
<dbReference type="InterPro" id="IPR016181">
    <property type="entry name" value="Acyl_CoA_acyltransferase"/>
</dbReference>
<dbReference type="AlphaFoldDB" id="A0A9P4MVK9"/>
<comment type="caution">
    <text evidence="4">The sequence shown here is derived from an EMBL/GenBank/DDBJ whole genome shotgun (WGS) entry which is preliminary data.</text>
</comment>
<dbReference type="Gene3D" id="3.40.630.30">
    <property type="match status" value="1"/>
</dbReference>
<gene>
    <name evidence="4" type="ORF">GQ43DRAFT_416197</name>
</gene>
<proteinExistence type="predicted"/>
<evidence type="ECO:0000259" key="3">
    <source>
        <dbReference type="Pfam" id="PF00583"/>
    </source>
</evidence>
<sequence length="365" mass="40083">MVRQLPPPHLKTAGPTAPPPHRFTSNTVVENHFTGADKLIPSIPGFRTSAAFLTSLSANLRITDDDLMPSPLLTPNTFRDTNFPLRSPSPFSFSTVSSSYPYPSPAESTMSSTSNNCVAHSAPALDTLPELHTHTASTAEERIEGLRLIADSVAQQRQIASKALIFHPLHLALYFLVASLIIRYFYTSSSDWPVIITTLGGFTMAALVGVRYATGGYIALAENVGWEWLKEDRLVVVRWGEEVIGALVLGWETPSLEEGTLKKKNGRGKGRKGYAVVRAWTVKLKYRGKGIGEGLLEEAVRVASTEGAEGVKFADEHATAERVLPEFYNAFLNKRDCRAEIALEKVAREKGNFGRRRYSPSHGSR</sequence>
<reference evidence="4" key="1">
    <citation type="journal article" date="2020" name="Stud. Mycol.">
        <title>101 Dothideomycetes genomes: a test case for predicting lifestyles and emergence of pathogens.</title>
        <authorList>
            <person name="Haridas S."/>
            <person name="Albert R."/>
            <person name="Binder M."/>
            <person name="Bloem J."/>
            <person name="Labutti K."/>
            <person name="Salamov A."/>
            <person name="Andreopoulos B."/>
            <person name="Baker S."/>
            <person name="Barry K."/>
            <person name="Bills G."/>
            <person name="Bluhm B."/>
            <person name="Cannon C."/>
            <person name="Castanera R."/>
            <person name="Culley D."/>
            <person name="Daum C."/>
            <person name="Ezra D."/>
            <person name="Gonzalez J."/>
            <person name="Henrissat B."/>
            <person name="Kuo A."/>
            <person name="Liang C."/>
            <person name="Lipzen A."/>
            <person name="Lutzoni F."/>
            <person name="Magnuson J."/>
            <person name="Mondo S."/>
            <person name="Nolan M."/>
            <person name="Ohm R."/>
            <person name="Pangilinan J."/>
            <person name="Park H.-J."/>
            <person name="Ramirez L."/>
            <person name="Alfaro M."/>
            <person name="Sun H."/>
            <person name="Tritt A."/>
            <person name="Yoshinaga Y."/>
            <person name="Zwiers L.-H."/>
            <person name="Turgeon B."/>
            <person name="Goodwin S."/>
            <person name="Spatafora J."/>
            <person name="Crous P."/>
            <person name="Grigoriev I."/>
        </authorList>
    </citation>
    <scope>NUCLEOTIDE SEQUENCE</scope>
    <source>
        <strain evidence="4">ATCC 74209</strain>
    </source>
</reference>
<evidence type="ECO:0000313" key="5">
    <source>
        <dbReference type="Proteomes" id="UP000799536"/>
    </source>
</evidence>
<protein>
    <recommendedName>
        <fullName evidence="3">N-acetyltransferase domain-containing protein</fullName>
    </recommendedName>
</protein>
<keyword evidence="2" id="KW-1133">Transmembrane helix</keyword>
<feature type="transmembrane region" description="Helical" evidence="2">
    <location>
        <begin position="192"/>
        <end position="210"/>
    </location>
</feature>
<evidence type="ECO:0000256" key="2">
    <source>
        <dbReference type="SAM" id="Phobius"/>
    </source>
</evidence>
<dbReference type="CDD" id="cd04301">
    <property type="entry name" value="NAT_SF"/>
    <property type="match status" value="1"/>
</dbReference>
<feature type="domain" description="N-acetyltransferase" evidence="3">
    <location>
        <begin position="226"/>
        <end position="314"/>
    </location>
</feature>